<organism evidence="1 2">
    <name type="scientific">Mycolicibacterium llatzerense</name>
    <dbReference type="NCBI Taxonomy" id="280871"/>
    <lineage>
        <taxon>Bacteria</taxon>
        <taxon>Bacillati</taxon>
        <taxon>Actinomycetota</taxon>
        <taxon>Actinomycetes</taxon>
        <taxon>Mycobacteriales</taxon>
        <taxon>Mycobacteriaceae</taxon>
        <taxon>Mycolicibacterium</taxon>
    </lineage>
</organism>
<evidence type="ECO:0000313" key="1">
    <source>
        <dbReference type="EMBL" id="KIU14719.1"/>
    </source>
</evidence>
<keyword evidence="2" id="KW-1185">Reference proteome</keyword>
<dbReference type="PATRIC" id="fig|280871.6.peg.4742"/>
<dbReference type="OrthoDB" id="4726150at2"/>
<dbReference type="EMBL" id="JXST01000038">
    <property type="protein sequence ID" value="KIU14719.1"/>
    <property type="molecule type" value="Genomic_DNA"/>
</dbReference>
<dbReference type="STRING" id="280871.TL10_22905"/>
<dbReference type="Proteomes" id="UP000032221">
    <property type="component" value="Unassembled WGS sequence"/>
</dbReference>
<accession>A0A0D1JQ67</accession>
<name>A0A0D1JQ67_9MYCO</name>
<evidence type="ECO:0000313" key="2">
    <source>
        <dbReference type="Proteomes" id="UP000032221"/>
    </source>
</evidence>
<proteinExistence type="predicted"/>
<sequence length="133" mass="15417">MATAPPRSKAYLLKSRTNTWWVNVELELTDTQVRCLASEYSKWVDDQLDLTDYQAKLAAGQEVVIFDYPRDAVTVTWLRQLYRGGCEVSRGNSRKWVVSLVYPAGFGSVLDLMTDRAIWRQWREELPDRTVRA</sequence>
<comment type="caution">
    <text evidence="1">The sequence shown here is derived from an EMBL/GenBank/DDBJ whole genome shotgun (WGS) entry which is preliminary data.</text>
</comment>
<dbReference type="AlphaFoldDB" id="A0A0D1JQ67"/>
<gene>
    <name evidence="1" type="ORF">TL10_22905</name>
</gene>
<protein>
    <submittedName>
        <fullName evidence="1">Uncharacterized protein</fullName>
    </submittedName>
</protein>
<reference evidence="1 2" key="1">
    <citation type="submission" date="2015-01" db="EMBL/GenBank/DDBJ databases">
        <title>Genome sequence of Mycobacterium llatzerense and Mycobacterium immunogenum recovered from brain abscess.</title>
        <authorList>
            <person name="Greninger A.L."/>
            <person name="Langelier C."/>
            <person name="Cunningham G."/>
            <person name="Chiu C.Y."/>
            <person name="Miller S."/>
        </authorList>
    </citation>
    <scope>NUCLEOTIDE SEQUENCE [LARGE SCALE GENOMIC DNA]</scope>
    <source>
        <strain evidence="1 2">CLUC14</strain>
    </source>
</reference>
<dbReference type="RefSeq" id="WP_043987486.1">
    <property type="nucleotide sequence ID" value="NZ_BAAARC010000008.1"/>
</dbReference>